<reference evidence="2" key="1">
    <citation type="journal article" date="2022" name="Mol. Ecol. Resour.">
        <title>The genomes of chicory, endive, great burdock and yacon provide insights into Asteraceae palaeo-polyploidization history and plant inulin production.</title>
        <authorList>
            <person name="Fan W."/>
            <person name="Wang S."/>
            <person name="Wang H."/>
            <person name="Wang A."/>
            <person name="Jiang F."/>
            <person name="Liu H."/>
            <person name="Zhao H."/>
            <person name="Xu D."/>
            <person name="Zhang Y."/>
        </authorList>
    </citation>
    <scope>NUCLEOTIDE SEQUENCE [LARGE SCALE GENOMIC DNA]</scope>
    <source>
        <strain evidence="2">cv. Niubang</strain>
    </source>
</reference>
<reference evidence="1 2" key="2">
    <citation type="journal article" date="2022" name="Mol. Ecol. Resour.">
        <title>The genomes of chicory, endive, great burdock and yacon provide insights into Asteraceae paleo-polyploidization history and plant inulin production.</title>
        <authorList>
            <person name="Fan W."/>
            <person name="Wang S."/>
            <person name="Wang H."/>
            <person name="Wang A."/>
            <person name="Jiang F."/>
            <person name="Liu H."/>
            <person name="Zhao H."/>
            <person name="Xu D."/>
            <person name="Zhang Y."/>
        </authorList>
    </citation>
    <scope>NUCLEOTIDE SEQUENCE [LARGE SCALE GENOMIC DNA]</scope>
    <source>
        <strain evidence="2">cv. Niubang</strain>
    </source>
</reference>
<organism evidence="1 2">
    <name type="scientific">Arctium lappa</name>
    <name type="common">Greater burdock</name>
    <name type="synonym">Lappa major</name>
    <dbReference type="NCBI Taxonomy" id="4217"/>
    <lineage>
        <taxon>Eukaryota</taxon>
        <taxon>Viridiplantae</taxon>
        <taxon>Streptophyta</taxon>
        <taxon>Embryophyta</taxon>
        <taxon>Tracheophyta</taxon>
        <taxon>Spermatophyta</taxon>
        <taxon>Magnoliopsida</taxon>
        <taxon>eudicotyledons</taxon>
        <taxon>Gunneridae</taxon>
        <taxon>Pentapetalae</taxon>
        <taxon>asterids</taxon>
        <taxon>campanulids</taxon>
        <taxon>Asterales</taxon>
        <taxon>Asteraceae</taxon>
        <taxon>Carduoideae</taxon>
        <taxon>Cardueae</taxon>
        <taxon>Arctiinae</taxon>
        <taxon>Arctium</taxon>
    </lineage>
</organism>
<proteinExistence type="predicted"/>
<accession>A0ACB9C4R8</accession>
<comment type="caution">
    <text evidence="1">The sequence shown here is derived from an EMBL/GenBank/DDBJ whole genome shotgun (WGS) entry which is preliminary data.</text>
</comment>
<evidence type="ECO:0000313" key="1">
    <source>
        <dbReference type="EMBL" id="KAI3729263.1"/>
    </source>
</evidence>
<protein>
    <submittedName>
        <fullName evidence="1">Uncharacterized protein</fullName>
    </submittedName>
</protein>
<dbReference type="Proteomes" id="UP001055879">
    <property type="component" value="Linkage Group LG05"/>
</dbReference>
<name>A0ACB9C4R8_ARCLA</name>
<keyword evidence="2" id="KW-1185">Reference proteome</keyword>
<gene>
    <name evidence="1" type="ORF">L6452_17916</name>
</gene>
<evidence type="ECO:0000313" key="2">
    <source>
        <dbReference type="Proteomes" id="UP001055879"/>
    </source>
</evidence>
<sequence>MPLTSLIDPGVFQNFWADILWYFMDLQQPKQNSSANSKDSYWTVYYVGQHCLGEISRLGVGDSVLGSSSSTVRRSSQSRLLCFVLTEIAKIATRHRELLPWARVSLGKVGLVSWIIRVSLTGVWKRARDYLGLMNESREQSIGAREERR</sequence>
<dbReference type="EMBL" id="CM042051">
    <property type="protein sequence ID" value="KAI3729263.1"/>
    <property type="molecule type" value="Genomic_DNA"/>
</dbReference>